<evidence type="ECO:0000256" key="1">
    <source>
        <dbReference type="SAM" id="MobiDB-lite"/>
    </source>
</evidence>
<dbReference type="CDD" id="cd08589">
    <property type="entry name" value="PI-PLCc_SaPLC1_like"/>
    <property type="match status" value="1"/>
</dbReference>
<comment type="caution">
    <text evidence="3">The sequence shown here is derived from an EMBL/GenBank/DDBJ whole genome shotgun (WGS) entry which is preliminary data.</text>
</comment>
<dbReference type="SUPFAM" id="SSF51695">
    <property type="entry name" value="PLC-like phosphodiesterases"/>
    <property type="match status" value="1"/>
</dbReference>
<proteinExistence type="predicted"/>
<gene>
    <name evidence="3" type="ORF">GOB93_11430</name>
</gene>
<dbReference type="EMBL" id="WOTB01000014">
    <property type="protein sequence ID" value="NHN85249.1"/>
    <property type="molecule type" value="Genomic_DNA"/>
</dbReference>
<evidence type="ECO:0000256" key="2">
    <source>
        <dbReference type="SAM" id="SignalP"/>
    </source>
</evidence>
<evidence type="ECO:0000313" key="3">
    <source>
        <dbReference type="EMBL" id="NHN85249.1"/>
    </source>
</evidence>
<organism evidence="3 4">
    <name type="scientific">Acetobacter musti</name>
    <dbReference type="NCBI Taxonomy" id="864732"/>
    <lineage>
        <taxon>Bacteria</taxon>
        <taxon>Pseudomonadati</taxon>
        <taxon>Pseudomonadota</taxon>
        <taxon>Alphaproteobacteria</taxon>
        <taxon>Acetobacterales</taxon>
        <taxon>Acetobacteraceae</taxon>
        <taxon>Acetobacter</taxon>
    </lineage>
</organism>
<sequence>MIRSPLLFAASLLSATCLVSSAARSENVDDGVRLNQIQIIGTHNSYRTDISPATLHWLTKQNPKMAEALDYRHTTIDRQLDGGVRQLEIDIYADSQGGEYSHPRGPVWEKQDGVTPDSDPMSSAAMQGTDFKVMHIVDVDQHSNCEPFRECLKIIGAWSKAHPGHLPVFVDLETKQDVPFASAKRPFTKPEVFTPATYDRLDQEIRETIGADNILTPDTVRGNFRTLDEAVRKKGWPNLAEARGKIVFLFDRPHDTARYVLNHPALRGRVIFTNSKPGDPDGAFTEVNEGFVGQKGNGSAAVDNASAAQMIPKLVKAGYLVRTRADANTMEARSGDTSRRDVAFASGAQIISTDYPSFEPAAWHDYVVAFPGGLIARCNPVNAPKECDNRALN</sequence>
<dbReference type="Gene3D" id="3.20.20.190">
    <property type="entry name" value="Phosphatidylinositol (PI) phosphodiesterase"/>
    <property type="match status" value="1"/>
</dbReference>
<keyword evidence="4" id="KW-1185">Reference proteome</keyword>
<dbReference type="InterPro" id="IPR017946">
    <property type="entry name" value="PLC-like_Pdiesterase_TIM-brl"/>
</dbReference>
<protein>
    <recommendedName>
        <fullName evidence="5">Calcium-dependent phosphoinositide phospholipase C</fullName>
    </recommendedName>
</protein>
<reference evidence="3 4" key="1">
    <citation type="journal article" date="2020" name="Int. J. Syst. Evol. Microbiol.">
        <title>Novel acetic acid bacteria from cider fermentations: Acetobacter conturbans sp. nov. and Acetobacter fallax sp. nov.</title>
        <authorList>
            <person name="Sombolestani A.S."/>
            <person name="Cleenwerck I."/>
            <person name="Cnockaert M."/>
            <person name="Borremans W."/>
            <person name="Wieme A.D."/>
            <person name="De Vuyst L."/>
            <person name="Vandamme P."/>
        </authorList>
    </citation>
    <scope>NUCLEOTIDE SEQUENCE [LARGE SCALE GENOMIC DNA]</scope>
    <source>
        <strain evidence="3 4">LMG 30640</strain>
    </source>
</reference>
<evidence type="ECO:0008006" key="5">
    <source>
        <dbReference type="Google" id="ProtNLM"/>
    </source>
</evidence>
<dbReference type="InterPro" id="IPR032075">
    <property type="entry name" value="PI-PLC-C1"/>
</dbReference>
<feature type="chain" id="PRO_5046128377" description="Calcium-dependent phosphoinositide phospholipase C" evidence="2">
    <location>
        <begin position="23"/>
        <end position="393"/>
    </location>
</feature>
<dbReference type="RefSeq" id="WP_173583643.1">
    <property type="nucleotide sequence ID" value="NZ_WOTB01000014.1"/>
</dbReference>
<name>A0ABX0JR23_9PROT</name>
<keyword evidence="2" id="KW-0732">Signal</keyword>
<dbReference type="Proteomes" id="UP000635278">
    <property type="component" value="Unassembled WGS sequence"/>
</dbReference>
<evidence type="ECO:0000313" key="4">
    <source>
        <dbReference type="Proteomes" id="UP000635278"/>
    </source>
</evidence>
<feature type="signal peptide" evidence="2">
    <location>
        <begin position="1"/>
        <end position="22"/>
    </location>
</feature>
<feature type="region of interest" description="Disordered" evidence="1">
    <location>
        <begin position="96"/>
        <end position="122"/>
    </location>
</feature>
<dbReference type="Pfam" id="PF16670">
    <property type="entry name" value="PI-PLC-C1"/>
    <property type="match status" value="1"/>
</dbReference>
<dbReference type="PROSITE" id="PS50007">
    <property type="entry name" value="PIPLC_X_DOMAIN"/>
    <property type="match status" value="1"/>
</dbReference>
<accession>A0ABX0JR23</accession>